<organism evidence="9 10">
    <name type="scientific">Cyphellophora attinorum</name>
    <dbReference type="NCBI Taxonomy" id="1664694"/>
    <lineage>
        <taxon>Eukaryota</taxon>
        <taxon>Fungi</taxon>
        <taxon>Dikarya</taxon>
        <taxon>Ascomycota</taxon>
        <taxon>Pezizomycotina</taxon>
        <taxon>Eurotiomycetes</taxon>
        <taxon>Chaetothyriomycetidae</taxon>
        <taxon>Chaetothyriales</taxon>
        <taxon>Cyphellophoraceae</taxon>
        <taxon>Cyphellophora</taxon>
    </lineage>
</organism>
<dbReference type="PANTHER" id="PTHR13186">
    <property type="entry name" value="MEDIATOR OF RNA POLYMERASE II TRANSCRIPTION SUBUNIT 31"/>
    <property type="match status" value="1"/>
</dbReference>
<keyword evidence="4 8" id="KW-0805">Transcription regulation</keyword>
<dbReference type="RefSeq" id="XP_017997290.1">
    <property type="nucleotide sequence ID" value="XM_018141344.1"/>
</dbReference>
<evidence type="ECO:0000313" key="10">
    <source>
        <dbReference type="Proteomes" id="UP000038010"/>
    </source>
</evidence>
<dbReference type="OrthoDB" id="10257739at2759"/>
<evidence type="ECO:0000256" key="3">
    <source>
        <dbReference type="ARBA" id="ARBA00019660"/>
    </source>
</evidence>
<dbReference type="InterPro" id="IPR038089">
    <property type="entry name" value="Med31_sf"/>
</dbReference>
<evidence type="ECO:0000256" key="4">
    <source>
        <dbReference type="ARBA" id="ARBA00023015"/>
    </source>
</evidence>
<comment type="subcellular location">
    <subcellularLocation>
        <location evidence="1 8">Nucleus</location>
    </subcellularLocation>
</comment>
<dbReference type="STRING" id="1664694.A0A0N1HKM2"/>
<reference evidence="9 10" key="1">
    <citation type="submission" date="2015-06" db="EMBL/GenBank/DDBJ databases">
        <title>Draft genome of the ant-associated black yeast Phialophora attae CBS 131958.</title>
        <authorList>
            <person name="Moreno L.F."/>
            <person name="Stielow B.J."/>
            <person name="de Hoog S."/>
            <person name="Vicente V.A."/>
            <person name="Weiss V.A."/>
            <person name="de Vries M."/>
            <person name="Cruz L.M."/>
            <person name="Souza E.M."/>
        </authorList>
    </citation>
    <scope>NUCLEOTIDE SEQUENCE [LARGE SCALE GENOMIC DNA]</scope>
    <source>
        <strain evidence="9 10">CBS 131958</strain>
    </source>
</reference>
<dbReference type="GO" id="GO:0006355">
    <property type="term" value="P:regulation of DNA-templated transcription"/>
    <property type="evidence" value="ECO:0007669"/>
    <property type="project" value="InterPro"/>
</dbReference>
<keyword evidence="10" id="KW-1185">Reference proteome</keyword>
<keyword evidence="5 8" id="KW-0010">Activator</keyword>
<dbReference type="AlphaFoldDB" id="A0A0N1HKM2"/>
<gene>
    <name evidence="9" type="ORF">AB675_1451</name>
</gene>
<name>A0A0N1HKM2_9EURO</name>
<dbReference type="InterPro" id="IPR008831">
    <property type="entry name" value="Mediator_Med31"/>
</dbReference>
<keyword evidence="6 8" id="KW-0804">Transcription</keyword>
<evidence type="ECO:0000256" key="2">
    <source>
        <dbReference type="ARBA" id="ARBA00006378"/>
    </source>
</evidence>
<sequence>MANKPISARFTLELEFVLCLANPDYLGHLAHAFPHLLVSPEGTAASTETDATKFVRYLEYLYDYWRKPEYSQYLTHPGTTLRNLELLQQEQFRKDLINIHFRQALIDRLAVFDPPPGLPANDAAVEGEAVQPQAVNQDVVAADTVAVQA</sequence>
<dbReference type="Gene3D" id="1.10.10.1340">
    <property type="entry name" value="Mediator of RNA polymerase II, submodule Med31 (Soh1)"/>
    <property type="match status" value="1"/>
</dbReference>
<protein>
    <recommendedName>
        <fullName evidence="3 8">Mediator of RNA polymerase II transcription subunit 31</fullName>
    </recommendedName>
</protein>
<dbReference type="GeneID" id="28733224"/>
<dbReference type="Pfam" id="PF05669">
    <property type="entry name" value="Med31"/>
    <property type="match status" value="1"/>
</dbReference>
<proteinExistence type="inferred from homology"/>
<accession>A0A0N1HKM2</accession>
<evidence type="ECO:0000256" key="6">
    <source>
        <dbReference type="ARBA" id="ARBA00023163"/>
    </source>
</evidence>
<dbReference type="EMBL" id="LFJN01000025">
    <property type="protein sequence ID" value="KPI37327.1"/>
    <property type="molecule type" value="Genomic_DNA"/>
</dbReference>
<comment type="similarity">
    <text evidence="2 8">Belongs to the Mediator complex subunit 31 family.</text>
</comment>
<evidence type="ECO:0000256" key="7">
    <source>
        <dbReference type="ARBA" id="ARBA00023242"/>
    </source>
</evidence>
<comment type="caution">
    <text evidence="9">The sequence shown here is derived from an EMBL/GenBank/DDBJ whole genome shotgun (WGS) entry which is preliminary data.</text>
</comment>
<comment type="subunit">
    <text evidence="8">Component of the Mediator complex.</text>
</comment>
<evidence type="ECO:0000313" key="9">
    <source>
        <dbReference type="EMBL" id="KPI37327.1"/>
    </source>
</evidence>
<dbReference type="Proteomes" id="UP000038010">
    <property type="component" value="Unassembled WGS sequence"/>
</dbReference>
<dbReference type="VEuPathDB" id="FungiDB:AB675_1451"/>
<evidence type="ECO:0000256" key="1">
    <source>
        <dbReference type="ARBA" id="ARBA00004123"/>
    </source>
</evidence>
<dbReference type="GO" id="GO:0016592">
    <property type="term" value="C:mediator complex"/>
    <property type="evidence" value="ECO:0007669"/>
    <property type="project" value="InterPro"/>
</dbReference>
<evidence type="ECO:0000256" key="5">
    <source>
        <dbReference type="ARBA" id="ARBA00023159"/>
    </source>
</evidence>
<dbReference type="GO" id="GO:0003712">
    <property type="term" value="F:transcription coregulator activity"/>
    <property type="evidence" value="ECO:0007669"/>
    <property type="project" value="InterPro"/>
</dbReference>
<keyword evidence="7 8" id="KW-0539">Nucleus</keyword>
<evidence type="ECO:0000256" key="8">
    <source>
        <dbReference type="RuleBase" id="RU364129"/>
    </source>
</evidence>
<comment type="function">
    <text evidence="8">Component of the Mediator complex, a coactivator involved in the regulated transcription of nearly all RNA polymerase II-dependent genes. Mediator functions as a bridge to convey information from gene-specific regulatory proteins to the basal RNA polymerase II transcription machinery. Mediator is recruited to promoters by direct interactions with regulatory proteins and serves as a scaffold for the assembly of a functional preinitiation complex with RNA polymerase II and the general transcription factors.</text>
</comment>